<dbReference type="EMBL" id="FUEZ01000004">
    <property type="protein sequence ID" value="SPM43378.1"/>
    <property type="molecule type" value="Genomic_DNA"/>
</dbReference>
<dbReference type="NCBIfam" id="NF010664">
    <property type="entry name" value="PRK14059.1-2"/>
    <property type="match status" value="1"/>
</dbReference>
<dbReference type="Pfam" id="PF01872">
    <property type="entry name" value="RibD_C"/>
    <property type="match status" value="1"/>
</dbReference>
<protein>
    <submittedName>
        <fullName evidence="5">Pyrimidine reductase, riboflavin biosynthesis</fullName>
    </submittedName>
</protein>
<dbReference type="Gene3D" id="3.40.430.10">
    <property type="entry name" value="Dihydrofolate Reductase, subunit A"/>
    <property type="match status" value="1"/>
</dbReference>
<reference evidence="5 6" key="1">
    <citation type="submission" date="2017-01" db="EMBL/GenBank/DDBJ databases">
        <authorList>
            <consortium name="Urmite Genomes"/>
        </authorList>
    </citation>
    <scope>NUCLEOTIDE SEQUENCE [LARGE SCALE GENOMIC DNA]</scope>
    <source>
        <strain evidence="5 6">AB215</strain>
    </source>
</reference>
<dbReference type="PANTHER" id="PTHR38011:SF7">
    <property type="entry name" value="2,5-DIAMINO-6-RIBOSYLAMINO-4(3H)-PYRIMIDINONE 5'-PHOSPHATE REDUCTASE"/>
    <property type="match status" value="1"/>
</dbReference>
<keyword evidence="2" id="KW-0521">NADP</keyword>
<evidence type="ECO:0000256" key="2">
    <source>
        <dbReference type="ARBA" id="ARBA00022857"/>
    </source>
</evidence>
<dbReference type="AlphaFoldDB" id="A0A2U3PHX8"/>
<dbReference type="Proteomes" id="UP000240424">
    <property type="component" value="Unassembled WGS sequence"/>
</dbReference>
<accession>A0A2U3PHX8</accession>
<evidence type="ECO:0000313" key="5">
    <source>
        <dbReference type="EMBL" id="SPM43378.1"/>
    </source>
</evidence>
<dbReference type="RefSeq" id="WP_077081645.1">
    <property type="nucleotide sequence ID" value="NZ_FUEZ01000004.1"/>
</dbReference>
<comment type="pathway">
    <text evidence="1">Cofactor biosynthesis; riboflavin biosynthesis.</text>
</comment>
<dbReference type="GO" id="GO:0008703">
    <property type="term" value="F:5-amino-6-(5-phosphoribosylamino)uracil reductase activity"/>
    <property type="evidence" value="ECO:0007669"/>
    <property type="project" value="InterPro"/>
</dbReference>
<evidence type="ECO:0000256" key="1">
    <source>
        <dbReference type="ARBA" id="ARBA00005104"/>
    </source>
</evidence>
<dbReference type="STRING" id="1841861.GCA_900157365_03923"/>
<keyword evidence="6" id="KW-1185">Reference proteome</keyword>
<dbReference type="InterPro" id="IPR024072">
    <property type="entry name" value="DHFR-like_dom_sf"/>
</dbReference>
<dbReference type="SUPFAM" id="SSF53597">
    <property type="entry name" value="Dihydrofolate reductase-like"/>
    <property type="match status" value="1"/>
</dbReference>
<evidence type="ECO:0000313" key="6">
    <source>
        <dbReference type="Proteomes" id="UP000240424"/>
    </source>
</evidence>
<dbReference type="InterPro" id="IPR050765">
    <property type="entry name" value="Riboflavin_Biosynth_HTPR"/>
</dbReference>
<dbReference type="NCBIfam" id="NF010665">
    <property type="entry name" value="PRK14059.1-4"/>
    <property type="match status" value="1"/>
</dbReference>
<dbReference type="OrthoDB" id="5243299at2"/>
<evidence type="ECO:0000256" key="3">
    <source>
        <dbReference type="ARBA" id="ARBA00023002"/>
    </source>
</evidence>
<dbReference type="PANTHER" id="PTHR38011">
    <property type="entry name" value="DIHYDROFOLATE REDUCTASE FAMILY PROTEIN (AFU_ORTHOLOGUE AFUA_8G06820)"/>
    <property type="match status" value="1"/>
</dbReference>
<keyword evidence="3" id="KW-0560">Oxidoreductase</keyword>
<name>A0A2U3PHX8_9MYCO</name>
<gene>
    <name evidence="5" type="ORF">MNAB215_5604</name>
</gene>
<dbReference type="GO" id="GO:0009231">
    <property type="term" value="P:riboflavin biosynthetic process"/>
    <property type="evidence" value="ECO:0007669"/>
    <property type="project" value="InterPro"/>
</dbReference>
<organism evidence="5 6">
    <name type="scientific">Mycobacterium numidiamassiliense</name>
    <dbReference type="NCBI Taxonomy" id="1841861"/>
    <lineage>
        <taxon>Bacteria</taxon>
        <taxon>Bacillati</taxon>
        <taxon>Actinomycetota</taxon>
        <taxon>Actinomycetes</taxon>
        <taxon>Mycobacteriales</taxon>
        <taxon>Mycobacteriaceae</taxon>
        <taxon>Mycobacterium</taxon>
    </lineage>
</organism>
<feature type="domain" description="Bacterial bifunctional deaminase-reductase C-terminal" evidence="4">
    <location>
        <begin position="41"/>
        <end position="252"/>
    </location>
</feature>
<evidence type="ECO:0000259" key="4">
    <source>
        <dbReference type="Pfam" id="PF01872"/>
    </source>
</evidence>
<dbReference type="NCBIfam" id="NF010663">
    <property type="entry name" value="PRK14059.1-1"/>
    <property type="match status" value="1"/>
</dbReference>
<dbReference type="InterPro" id="IPR002734">
    <property type="entry name" value="RibDG_C"/>
</dbReference>
<proteinExistence type="predicted"/>
<sequence length="259" mass="27566">MPDSEAAAGVETSLTLLGSVRELDDGELPQLYAYPEREGTWLRANFISSVDGGATTDGKSGSMGGSGDRLIFKLLRGLADVIVVGAGTVRIEGYSGAQLGVAQRQRRQACGQTEVPQLAIVTKSGRLDRDMPVFTRTEVPPLILTCTAAADETRRQLTDLAEVVDCSGKDPGDVDEAAALAILRSRGLHRVLTEGGPTLLGSFMQRGLLDELCLTIAPYVVGGPARRIATGSGQLLTRMRCAHVLTDDAGYLYTRYVRA</sequence>